<reference evidence="1 2" key="1">
    <citation type="submission" date="2013-01" db="EMBL/GenBank/DDBJ databases">
        <authorList>
            <person name="Harkins D.M."/>
            <person name="Durkin A.S."/>
            <person name="Brinkac L.M."/>
            <person name="Haft D.H."/>
            <person name="Selengut J.D."/>
            <person name="Sanka R."/>
            <person name="DePew J."/>
            <person name="Purushe J."/>
            <person name="Matthias M.A."/>
            <person name="Vinetz J.M."/>
            <person name="Sutton G.G."/>
            <person name="Nierman W.C."/>
            <person name="Fouts D.E."/>
        </authorList>
    </citation>
    <scope>NUCLEOTIDE SEQUENCE [LARGE SCALE GENOMIC DNA]</scope>
    <source>
        <strain evidence="1 2">HAI1536</strain>
    </source>
</reference>
<dbReference type="RefSeq" id="WP_002180569.1">
    <property type="nucleotide sequence ID" value="NZ_AKWD02000066.1"/>
</dbReference>
<gene>
    <name evidence="1" type="ORF">LEP1GSC172_2455</name>
</gene>
<dbReference type="Proteomes" id="UP000012112">
    <property type="component" value="Unassembled WGS sequence"/>
</dbReference>
<dbReference type="OrthoDB" id="6981197at2"/>
<dbReference type="AlphaFoldDB" id="M6V4A5"/>
<dbReference type="EMBL" id="AKWD02000066">
    <property type="protein sequence ID" value="EMO51725.1"/>
    <property type="molecule type" value="Genomic_DNA"/>
</dbReference>
<organism evidence="1 2">
    <name type="scientific">Leptospira noguchii</name>
    <dbReference type="NCBI Taxonomy" id="28182"/>
    <lineage>
        <taxon>Bacteria</taxon>
        <taxon>Pseudomonadati</taxon>
        <taxon>Spirochaetota</taxon>
        <taxon>Spirochaetia</taxon>
        <taxon>Leptospirales</taxon>
        <taxon>Leptospiraceae</taxon>
        <taxon>Leptospira</taxon>
    </lineage>
</organism>
<protein>
    <submittedName>
        <fullName evidence="1">Uncharacterized protein</fullName>
    </submittedName>
</protein>
<sequence length="145" mass="17184">MKKNNFTFADFLAANQNKKLGQFDYLHAIFTLSELPADLVKSFSQLFWPNYKLVEGFIFLEETFDQVSYEKYLAEKKNMKEIQFWINLIEITGIFPNLVECQAQEIAKTIELMWNTKIQIEFKHLTSKARWLHDSDTNEVFLTID</sequence>
<evidence type="ECO:0000313" key="1">
    <source>
        <dbReference type="EMBL" id="EMO51725.1"/>
    </source>
</evidence>
<accession>M6V4A5</accession>
<proteinExistence type="predicted"/>
<evidence type="ECO:0000313" key="2">
    <source>
        <dbReference type="Proteomes" id="UP000012112"/>
    </source>
</evidence>
<comment type="caution">
    <text evidence="1">The sequence shown here is derived from an EMBL/GenBank/DDBJ whole genome shotgun (WGS) entry which is preliminary data.</text>
</comment>
<name>M6V4A5_9LEPT</name>